<evidence type="ECO:0000313" key="3">
    <source>
        <dbReference type="Proteomes" id="UP000294225"/>
    </source>
</evidence>
<keyword evidence="1" id="KW-0812">Transmembrane</keyword>
<evidence type="ECO:0000256" key="1">
    <source>
        <dbReference type="SAM" id="Phobius"/>
    </source>
</evidence>
<sequence length="400" mass="43213">MLRKLVIGVAVIATLVAGVGTARLVLPWTDPARGAVKQLAFLRAELEGGADLAAQKQFPEGYFFLNVLYGLTWVQVGVDDPARSADATAEVRWALDRIASAAGTAPFDESLQPRYGVFYAGWTNWLRGGLIALGHSDAADRDTFASESVEIATAFRTAKTPFLAAYPGQAWPVDSVVAIASLRLYDALVAPRFGQIARNWVTTAKTKLDPATGLLPHQVVPQVSGARGSSQAMIQRFLVDVDPAFARTQYELFKDKFVTGLGVREYPKGTSGQGDVDSGPLVFGRSLSATVVTVGAARVHHDPLASRLAREGELVGLPVSGLKTKRYLFGAVPIGDAFLTWSTSARPLVATDQSGGDQAEFDGASGWWRLPWLVLLWLPALILWGGLRLRHRGRRRKRGH</sequence>
<organism evidence="2 3">
    <name type="scientific">Kribbella speibonae</name>
    <dbReference type="NCBI Taxonomy" id="1572660"/>
    <lineage>
        <taxon>Bacteria</taxon>
        <taxon>Bacillati</taxon>
        <taxon>Actinomycetota</taxon>
        <taxon>Actinomycetes</taxon>
        <taxon>Propionibacteriales</taxon>
        <taxon>Kribbellaceae</taxon>
        <taxon>Kribbella</taxon>
    </lineage>
</organism>
<protein>
    <recommendedName>
        <fullName evidence="4">DUF2264 domain-containing protein</fullName>
    </recommendedName>
</protein>
<reference evidence="2 3" key="1">
    <citation type="submission" date="2019-02" db="EMBL/GenBank/DDBJ databases">
        <title>Kribbella capetownensis sp. nov. and Kribbella speibonae sp. nov., isolated from soil.</title>
        <authorList>
            <person name="Curtis S.M."/>
            <person name="Norton I."/>
            <person name="Everest G.J."/>
            <person name="Meyers P.R."/>
        </authorList>
    </citation>
    <scope>NUCLEOTIDE SEQUENCE [LARGE SCALE GENOMIC DNA]</scope>
    <source>
        <strain evidence="2 3">YM55</strain>
    </source>
</reference>
<feature type="transmembrane region" description="Helical" evidence="1">
    <location>
        <begin position="367"/>
        <end position="387"/>
    </location>
</feature>
<name>A0A4V2M5V8_9ACTN</name>
<evidence type="ECO:0008006" key="4">
    <source>
        <dbReference type="Google" id="ProtNLM"/>
    </source>
</evidence>
<keyword evidence="1" id="KW-1133">Transmembrane helix</keyword>
<keyword evidence="1" id="KW-0472">Membrane</keyword>
<gene>
    <name evidence="2" type="ORF">E0H92_06910</name>
</gene>
<dbReference type="Proteomes" id="UP000294225">
    <property type="component" value="Unassembled WGS sequence"/>
</dbReference>
<dbReference type="RefSeq" id="WP_131495721.1">
    <property type="nucleotide sequence ID" value="NZ_SJKC01000001.1"/>
</dbReference>
<dbReference type="AlphaFoldDB" id="A0A4V2M5V8"/>
<comment type="caution">
    <text evidence="2">The sequence shown here is derived from an EMBL/GenBank/DDBJ whole genome shotgun (WGS) entry which is preliminary data.</text>
</comment>
<proteinExistence type="predicted"/>
<dbReference type="EMBL" id="SJKC01000001">
    <property type="protein sequence ID" value="TCC41382.1"/>
    <property type="molecule type" value="Genomic_DNA"/>
</dbReference>
<evidence type="ECO:0000313" key="2">
    <source>
        <dbReference type="EMBL" id="TCC41382.1"/>
    </source>
</evidence>
<accession>A0A4V2M5V8</accession>